<feature type="region of interest" description="Disordered" evidence="11">
    <location>
        <begin position="774"/>
        <end position="846"/>
    </location>
</feature>
<evidence type="ECO:0000256" key="5">
    <source>
        <dbReference type="ARBA" id="ARBA00022692"/>
    </source>
</evidence>
<evidence type="ECO:0000256" key="12">
    <source>
        <dbReference type="SAM" id="SignalP"/>
    </source>
</evidence>
<evidence type="ECO:0000256" key="10">
    <source>
        <dbReference type="RuleBase" id="RU004004"/>
    </source>
</evidence>
<evidence type="ECO:0000313" key="17">
    <source>
        <dbReference type="Proteomes" id="UP000019678"/>
    </source>
</evidence>
<gene>
    <name evidence="16" type="ORF">CAP_6348</name>
</gene>
<dbReference type="Proteomes" id="UP000019678">
    <property type="component" value="Unassembled WGS sequence"/>
</dbReference>
<feature type="domain" description="NolW-like" evidence="14">
    <location>
        <begin position="347"/>
        <end position="443"/>
    </location>
</feature>
<dbReference type="InterPro" id="IPR001775">
    <property type="entry name" value="GspD/PilQ"/>
</dbReference>
<organism evidence="16 17">
    <name type="scientific">Chondromyces apiculatus DSM 436</name>
    <dbReference type="NCBI Taxonomy" id="1192034"/>
    <lineage>
        <taxon>Bacteria</taxon>
        <taxon>Pseudomonadati</taxon>
        <taxon>Myxococcota</taxon>
        <taxon>Polyangia</taxon>
        <taxon>Polyangiales</taxon>
        <taxon>Polyangiaceae</taxon>
        <taxon>Chondromyces</taxon>
    </lineage>
</organism>
<evidence type="ECO:0000256" key="2">
    <source>
        <dbReference type="ARBA" id="ARBA00006980"/>
    </source>
</evidence>
<comment type="similarity">
    <text evidence="2">Belongs to the bacterial secretin family. GSP D subfamily.</text>
</comment>
<evidence type="ECO:0000256" key="8">
    <source>
        <dbReference type="ARBA" id="ARBA00023136"/>
    </source>
</evidence>
<dbReference type="PANTHER" id="PTHR30332:SF24">
    <property type="entry name" value="SECRETIN GSPD-RELATED"/>
    <property type="match status" value="1"/>
</dbReference>
<dbReference type="InterPro" id="IPR005644">
    <property type="entry name" value="NolW-like"/>
</dbReference>
<evidence type="ECO:0000259" key="15">
    <source>
        <dbReference type="Pfam" id="PF21305"/>
    </source>
</evidence>
<protein>
    <submittedName>
        <fullName evidence="16">General secretion pathway protein D / Type II secretion outermembrane pore forming protein (PulD)</fullName>
    </submittedName>
</protein>
<dbReference type="InterPro" id="IPR049371">
    <property type="entry name" value="GspD-like_N0"/>
</dbReference>
<feature type="domain" description="NolW-like" evidence="14">
    <location>
        <begin position="266"/>
        <end position="341"/>
    </location>
</feature>
<dbReference type="PRINTS" id="PR00811">
    <property type="entry name" value="BCTERIALGSPD"/>
</dbReference>
<dbReference type="Gene3D" id="3.30.1370.120">
    <property type="match status" value="3"/>
</dbReference>
<evidence type="ECO:0000259" key="14">
    <source>
        <dbReference type="Pfam" id="PF03958"/>
    </source>
</evidence>
<feature type="domain" description="Type II/III secretion system secretin-like" evidence="13">
    <location>
        <begin position="533"/>
        <end position="719"/>
    </location>
</feature>
<dbReference type="PANTHER" id="PTHR30332">
    <property type="entry name" value="PROBABLE GENERAL SECRETION PATHWAY PROTEIN D"/>
    <property type="match status" value="1"/>
</dbReference>
<dbReference type="Pfam" id="PF21305">
    <property type="entry name" value="type_II_gspD_N0"/>
    <property type="match status" value="1"/>
</dbReference>
<evidence type="ECO:0000256" key="7">
    <source>
        <dbReference type="ARBA" id="ARBA00022927"/>
    </source>
</evidence>
<name>A0A017T248_9BACT</name>
<dbReference type="GO" id="GO:0009279">
    <property type="term" value="C:cell outer membrane"/>
    <property type="evidence" value="ECO:0007669"/>
    <property type="project" value="UniProtKB-SubCell"/>
</dbReference>
<reference evidence="16 17" key="1">
    <citation type="submission" date="2013-05" db="EMBL/GenBank/DDBJ databases">
        <title>Genome assembly of Chondromyces apiculatus DSM 436.</title>
        <authorList>
            <person name="Sharma G."/>
            <person name="Khatri I."/>
            <person name="Kaur C."/>
            <person name="Mayilraj S."/>
            <person name="Subramanian S."/>
        </authorList>
    </citation>
    <scope>NUCLEOTIDE SEQUENCE [LARGE SCALE GENOMIC DNA]</scope>
    <source>
        <strain evidence="16 17">DSM 436</strain>
    </source>
</reference>
<dbReference type="AlphaFoldDB" id="A0A017T248"/>
<feature type="domain" description="GspD-like N0" evidence="15">
    <location>
        <begin position="101"/>
        <end position="170"/>
    </location>
</feature>
<dbReference type="InterPro" id="IPR050810">
    <property type="entry name" value="Bact_Secretion_Sys_Channel"/>
</dbReference>
<keyword evidence="4" id="KW-1134">Transmembrane beta strand</keyword>
<dbReference type="Pfam" id="PF03958">
    <property type="entry name" value="Secretin_N"/>
    <property type="match status" value="3"/>
</dbReference>
<evidence type="ECO:0000256" key="6">
    <source>
        <dbReference type="ARBA" id="ARBA00022729"/>
    </source>
</evidence>
<dbReference type="GO" id="GO:0015627">
    <property type="term" value="C:type II protein secretion system complex"/>
    <property type="evidence" value="ECO:0007669"/>
    <property type="project" value="InterPro"/>
</dbReference>
<dbReference type="EMBL" id="ASRX01000053">
    <property type="protein sequence ID" value="EYF02925.1"/>
    <property type="molecule type" value="Genomic_DNA"/>
</dbReference>
<keyword evidence="5" id="KW-0812">Transmembrane</keyword>
<keyword evidence="3 10" id="KW-0813">Transport</keyword>
<dbReference type="NCBIfam" id="TIGR02517">
    <property type="entry name" value="type_II_gspD"/>
    <property type="match status" value="1"/>
</dbReference>
<evidence type="ECO:0000256" key="1">
    <source>
        <dbReference type="ARBA" id="ARBA00004442"/>
    </source>
</evidence>
<comment type="caution">
    <text evidence="16">The sequence shown here is derived from an EMBL/GenBank/DDBJ whole genome shotgun (WGS) entry which is preliminary data.</text>
</comment>
<feature type="domain" description="NolW-like" evidence="14">
    <location>
        <begin position="198"/>
        <end position="257"/>
    </location>
</feature>
<evidence type="ECO:0000256" key="11">
    <source>
        <dbReference type="SAM" id="MobiDB-lite"/>
    </source>
</evidence>
<dbReference type="InterPro" id="IPR013356">
    <property type="entry name" value="T2SS_GspD"/>
</dbReference>
<dbReference type="InterPro" id="IPR038591">
    <property type="entry name" value="NolW-like_sf"/>
</dbReference>
<dbReference type="eggNOG" id="COG4796">
    <property type="taxonomic scope" value="Bacteria"/>
</dbReference>
<keyword evidence="17" id="KW-1185">Reference proteome</keyword>
<keyword evidence="8" id="KW-0472">Membrane</keyword>
<dbReference type="eggNOG" id="COG1450">
    <property type="taxonomic scope" value="Bacteria"/>
</dbReference>
<evidence type="ECO:0000259" key="13">
    <source>
        <dbReference type="Pfam" id="PF00263"/>
    </source>
</evidence>
<comment type="subcellular location">
    <subcellularLocation>
        <location evidence="1 10">Cell outer membrane</location>
    </subcellularLocation>
</comment>
<feature type="compositionally biased region" description="Low complexity" evidence="11">
    <location>
        <begin position="49"/>
        <end position="71"/>
    </location>
</feature>
<keyword evidence="7" id="KW-0653">Protein transport</keyword>
<evidence type="ECO:0000256" key="4">
    <source>
        <dbReference type="ARBA" id="ARBA00022452"/>
    </source>
</evidence>
<dbReference type="STRING" id="1192034.CAP_6348"/>
<feature type="compositionally biased region" description="Basic and acidic residues" evidence="11">
    <location>
        <begin position="774"/>
        <end position="794"/>
    </location>
</feature>
<dbReference type="GO" id="GO:0015628">
    <property type="term" value="P:protein secretion by the type II secretion system"/>
    <property type="evidence" value="ECO:0007669"/>
    <property type="project" value="InterPro"/>
</dbReference>
<keyword evidence="6 12" id="KW-0732">Signal</keyword>
<keyword evidence="9" id="KW-0998">Cell outer membrane</keyword>
<accession>A0A017T248</accession>
<evidence type="ECO:0000256" key="9">
    <source>
        <dbReference type="ARBA" id="ARBA00023237"/>
    </source>
</evidence>
<feature type="region of interest" description="Disordered" evidence="11">
    <location>
        <begin position="22"/>
        <end position="78"/>
    </location>
</feature>
<dbReference type="InterPro" id="IPR004846">
    <property type="entry name" value="T2SS/T3SS_dom"/>
</dbReference>
<evidence type="ECO:0000256" key="3">
    <source>
        <dbReference type="ARBA" id="ARBA00022448"/>
    </source>
</evidence>
<evidence type="ECO:0000313" key="16">
    <source>
        <dbReference type="EMBL" id="EYF02925.1"/>
    </source>
</evidence>
<proteinExistence type="inferred from homology"/>
<feature type="chain" id="PRO_5001500106" evidence="12">
    <location>
        <begin position="23"/>
        <end position="846"/>
    </location>
</feature>
<dbReference type="Pfam" id="PF00263">
    <property type="entry name" value="Secretin"/>
    <property type="match status" value="1"/>
</dbReference>
<sequence>MRLVSTSALALALWGASPAAHAQPARGAPVLRTPAQRQVERPPAAGGSPRAQAPGAAVAPPAPAPGAASGAGDDDPMASVKQGVQEIEFKPKPGGYRVSFNLEEAELPELVKAISNITGRRFIYGGKLRQIKASVYAPEKVTVGEAYSAFLSILHTNGMTVIPHGRFLKIVETQGIVNDTTPVFNTAAPVPDEDRYVTRLYRLSNVDATDASGVLTKFKSKDGDVSVYAPGNLLIITDTGANIQRMLQIVEAIDVGGAGEQLWVQPVHYASAADMATKLGEILDPSKASGGAGGRGGAGGGAAGKSRIIADDRTNSLILTATEPDYMRVLSILKRLDVPQTGEGQIHVLPLQHALCKDLSTTLNQILGGSGGASSGAAVGGRGARGGAGQAGPPIPGSAETLFEGQIKVTCDEASNKLVVTSSMRDYAQLRGVIDELDMPRRQVFIEAVIMDVSVERVRDWGVGYHGGAPFSTLNTNDAFIYGGNNPGQSILGVPANLEALALGIRGPEIEGSNNLLGTGVSIPALGVVLHWLADNGDSNVLATPHIIATDNEEAEISIGQNIPLQTNVGGSSLGSLAGLAGGAAGAAGALGGVGSLLGGFGGFAAPRQDVGTTITITPHINDSDLVRMEIAEEISDAGTAVGALGAIPINKRTASTILTVKDQQTVVIGGLVRDVVLNAETKIPVLGDLPVLGFLFKQSKRTTTKSNLLLVLTPYVIRNQDDLRAIFERKMEERQEFIDRYFVFSDSRAWEPPRDWGRQNGLVEDIRQSMIKEEERARLEEESRPKDRMEHTAVEPIGMPSFGAKSPEDTPGAAAPQDQGESAPRLPRTPRVRTQRARPQAESVE</sequence>
<feature type="signal peptide" evidence="12">
    <location>
        <begin position="1"/>
        <end position="22"/>
    </location>
</feature>